<sequence>MIFPDGQTYSADSDVCIVGAGPVGLALALKLEALGLTVTVLERGSGEASVADQPGDIQFENSHHALSQAVSRPGIGGASALWGGRCVPFDDLDFEPREHVAHSGWPISHNEVRRYYPEALEFLTCNTDEVPTATIGQHDPAVVADAVERWSKHPALGPYYAERLAKSKNIRILTSASVAEIILDEARNQVKSLKVMHNGREIEVAGKVFILAGGGLENARLLLALQQNHPDMAKSFGASLGRFYQGHLTGYIAVLKFLDPKAARALSFRTDAKGYSYRQRLQIAPDVQTERKLLNTVFWIDALSIADPAHGSGALSLCYMFLAASRLYRLVSKGLAPTARGLGNIDKAQHWRNIRDDTGWPADLLQAVKNLFERRSPAHQTLFNPKGRYLLRYHAEQVPNPESRVSLTPQTQQGHVQALSVDYRVVDQDIESVLNSHQLLDDWLRGNKIGYLEYLHQPVRRRQAVVDQAFDGYHQIGLSRMADDPAEGPVDKNCRLHGLSNLYLGGSGVFPTGGHANPTLPAVALALRLAEHVRDEFKAASAA</sequence>
<keyword evidence="4" id="KW-0274">FAD</keyword>
<dbReference type="GO" id="GO:0016614">
    <property type="term" value="F:oxidoreductase activity, acting on CH-OH group of donors"/>
    <property type="evidence" value="ECO:0007669"/>
    <property type="project" value="InterPro"/>
</dbReference>
<accession>A0A4R5UNY5</accession>
<dbReference type="PANTHER" id="PTHR42784:SF1">
    <property type="entry name" value="PYRANOSE 2-OXIDASE"/>
    <property type="match status" value="1"/>
</dbReference>
<evidence type="ECO:0000256" key="1">
    <source>
        <dbReference type="ARBA" id="ARBA00001974"/>
    </source>
</evidence>
<dbReference type="Pfam" id="PF01266">
    <property type="entry name" value="DAO"/>
    <property type="match status" value="1"/>
</dbReference>
<protein>
    <submittedName>
        <fullName evidence="8">GMC family oxidoreductase</fullName>
    </submittedName>
</protein>
<evidence type="ECO:0000256" key="5">
    <source>
        <dbReference type="ARBA" id="ARBA00023002"/>
    </source>
</evidence>
<keyword evidence="9" id="KW-1185">Reference proteome</keyword>
<evidence type="ECO:0000256" key="4">
    <source>
        <dbReference type="ARBA" id="ARBA00022827"/>
    </source>
</evidence>
<proteinExistence type="inferred from homology"/>
<dbReference type="RefSeq" id="WP_133315099.1">
    <property type="nucleotide sequence ID" value="NZ_SMTL01000001.1"/>
</dbReference>
<evidence type="ECO:0000313" key="9">
    <source>
        <dbReference type="Proteomes" id="UP000295238"/>
    </source>
</evidence>
<feature type="domain" description="Glucose-methanol-choline oxidoreductase C-terminal" evidence="7">
    <location>
        <begin position="399"/>
        <end position="526"/>
    </location>
</feature>
<keyword evidence="5" id="KW-0560">Oxidoreductase</keyword>
<dbReference type="SUPFAM" id="SSF51905">
    <property type="entry name" value="FAD/NAD(P)-binding domain"/>
    <property type="match status" value="1"/>
</dbReference>
<evidence type="ECO:0000313" key="8">
    <source>
        <dbReference type="EMBL" id="TDK39653.1"/>
    </source>
</evidence>
<dbReference type="OrthoDB" id="9798604at2"/>
<dbReference type="InterPro" id="IPR051473">
    <property type="entry name" value="P2Ox-like"/>
</dbReference>
<dbReference type="InterPro" id="IPR006076">
    <property type="entry name" value="FAD-dep_OxRdtase"/>
</dbReference>
<gene>
    <name evidence="8" type="ORF">E2F50_06000</name>
</gene>
<dbReference type="PANTHER" id="PTHR42784">
    <property type="entry name" value="PYRANOSE 2-OXIDASE"/>
    <property type="match status" value="1"/>
</dbReference>
<name>A0A4R5UNY5_9HYPH</name>
<reference evidence="8 9" key="1">
    <citation type="submission" date="2019-03" db="EMBL/GenBank/DDBJ databases">
        <title>Rhizobium sp. nov., an bacterium isolated from biocrust in Mu Us Desert.</title>
        <authorList>
            <person name="Lixiong L."/>
        </authorList>
    </citation>
    <scope>NUCLEOTIDE SEQUENCE [LARGE SCALE GENOMIC DNA]</scope>
    <source>
        <strain evidence="8 9">SPY-1</strain>
    </source>
</reference>
<evidence type="ECO:0000259" key="7">
    <source>
        <dbReference type="Pfam" id="PF05199"/>
    </source>
</evidence>
<comment type="similarity">
    <text evidence="2">Belongs to the GMC oxidoreductase family.</text>
</comment>
<dbReference type="Proteomes" id="UP000295238">
    <property type="component" value="Unassembled WGS sequence"/>
</dbReference>
<dbReference type="InterPro" id="IPR036188">
    <property type="entry name" value="FAD/NAD-bd_sf"/>
</dbReference>
<evidence type="ECO:0000256" key="2">
    <source>
        <dbReference type="ARBA" id="ARBA00010790"/>
    </source>
</evidence>
<dbReference type="Gene3D" id="3.50.50.60">
    <property type="entry name" value="FAD/NAD(P)-binding domain"/>
    <property type="match status" value="2"/>
</dbReference>
<dbReference type="AlphaFoldDB" id="A0A4R5UNY5"/>
<organism evidence="8 9">
    <name type="scientific">Rhizobium deserti</name>
    <dbReference type="NCBI Taxonomy" id="2547961"/>
    <lineage>
        <taxon>Bacteria</taxon>
        <taxon>Pseudomonadati</taxon>
        <taxon>Pseudomonadota</taxon>
        <taxon>Alphaproteobacteria</taxon>
        <taxon>Hyphomicrobiales</taxon>
        <taxon>Rhizobiaceae</taxon>
        <taxon>Rhizobium/Agrobacterium group</taxon>
        <taxon>Rhizobium</taxon>
    </lineage>
</organism>
<keyword evidence="3" id="KW-0285">Flavoprotein</keyword>
<dbReference type="Pfam" id="PF05199">
    <property type="entry name" value="GMC_oxred_C"/>
    <property type="match status" value="1"/>
</dbReference>
<comment type="cofactor">
    <cofactor evidence="1">
        <name>FAD</name>
        <dbReference type="ChEBI" id="CHEBI:57692"/>
    </cofactor>
</comment>
<evidence type="ECO:0000256" key="3">
    <source>
        <dbReference type="ARBA" id="ARBA00022630"/>
    </source>
</evidence>
<dbReference type="InterPro" id="IPR007867">
    <property type="entry name" value="GMC_OxRtase_C"/>
</dbReference>
<dbReference type="EMBL" id="SMTL01000001">
    <property type="protein sequence ID" value="TDK39653.1"/>
    <property type="molecule type" value="Genomic_DNA"/>
</dbReference>
<comment type="caution">
    <text evidence="8">The sequence shown here is derived from an EMBL/GenBank/DDBJ whole genome shotgun (WGS) entry which is preliminary data.</text>
</comment>
<feature type="domain" description="FAD dependent oxidoreductase" evidence="6">
    <location>
        <begin position="14"/>
        <end position="48"/>
    </location>
</feature>
<evidence type="ECO:0000259" key="6">
    <source>
        <dbReference type="Pfam" id="PF01266"/>
    </source>
</evidence>